<name>A0A1B7JVF1_9GAMM</name>
<dbReference type="Gene3D" id="3.30.450.40">
    <property type="match status" value="1"/>
</dbReference>
<sequence>MDKTEIVPKRVDQIDECDVVQYLKENPYFFLRNAPLVELIKVPHVVQDAISLPELVMRRQRIKIKELEQDIRFMVEQAHENGQLFDELLFLVIEMSSADSLQEMLLCLNRWARKLGLASASVRLFSDCWRLAAPLDAHQLVISRRVFESVRIQRFGDKMNYLGRLNGPELQLLIPEALNVGSVAISLFGHHGESGMVIFTSRDREHYQQGMGTVMLEKVAQILPRLLCRWIERL</sequence>
<dbReference type="InterPro" id="IPR007435">
    <property type="entry name" value="DUF484"/>
</dbReference>
<comment type="caution">
    <text evidence="1">The sequence shown here is derived from an EMBL/GenBank/DDBJ whole genome shotgun (WGS) entry which is preliminary data.</text>
</comment>
<dbReference type="Proteomes" id="UP000078224">
    <property type="component" value="Unassembled WGS sequence"/>
</dbReference>
<dbReference type="InterPro" id="IPR029016">
    <property type="entry name" value="GAF-like_dom_sf"/>
</dbReference>
<dbReference type="PATRIC" id="fig|1354272.4.peg.1920"/>
<protein>
    <submittedName>
        <fullName evidence="1">Uncharacterized DUF484 family protein</fullName>
    </submittedName>
</protein>
<dbReference type="RefSeq" id="WP_068439771.1">
    <property type="nucleotide sequence ID" value="NZ_LXEW01000027.1"/>
</dbReference>
<dbReference type="PANTHER" id="PTHR38765:SF1">
    <property type="entry name" value="DUF484 DOMAIN-CONTAINING PROTEIN"/>
    <property type="match status" value="1"/>
</dbReference>
<gene>
    <name evidence="1" type="ORF">M998_1884</name>
</gene>
<dbReference type="NCBIfam" id="NF008203">
    <property type="entry name" value="PRK10963.1"/>
    <property type="match status" value="1"/>
</dbReference>
<evidence type="ECO:0000313" key="2">
    <source>
        <dbReference type="Proteomes" id="UP000078224"/>
    </source>
</evidence>
<reference evidence="1 2" key="1">
    <citation type="submission" date="2016-04" db="EMBL/GenBank/DDBJ databases">
        <title>ATOL: Assembling a taxonomically balanced genome-scale reconstruction of the evolutionary history of the Enterobacteriaceae.</title>
        <authorList>
            <person name="Plunkett G.III."/>
            <person name="Neeno-Eckwall E.C."/>
            <person name="Glasner J.D."/>
            <person name="Perna N.T."/>
        </authorList>
    </citation>
    <scope>NUCLEOTIDE SEQUENCE [LARGE SCALE GENOMIC DNA]</scope>
    <source>
        <strain evidence="1 2">ATCC 35613</strain>
    </source>
</reference>
<proteinExistence type="predicted"/>
<dbReference type="PANTHER" id="PTHR38765">
    <property type="entry name" value="DUF484 DOMAIN-CONTAINING PROTEIN"/>
    <property type="match status" value="1"/>
</dbReference>
<keyword evidence="2" id="KW-1185">Reference proteome</keyword>
<evidence type="ECO:0000313" key="1">
    <source>
        <dbReference type="EMBL" id="OAT51889.1"/>
    </source>
</evidence>
<dbReference type="AlphaFoldDB" id="A0A1B7JVF1"/>
<dbReference type="EMBL" id="LXEW01000027">
    <property type="protein sequence ID" value="OAT51889.1"/>
    <property type="molecule type" value="Genomic_DNA"/>
</dbReference>
<dbReference type="OrthoDB" id="7065511at2"/>
<organism evidence="1 2">
    <name type="scientific">Providencia heimbachae ATCC 35613</name>
    <dbReference type="NCBI Taxonomy" id="1354272"/>
    <lineage>
        <taxon>Bacteria</taxon>
        <taxon>Pseudomonadati</taxon>
        <taxon>Pseudomonadota</taxon>
        <taxon>Gammaproteobacteria</taxon>
        <taxon>Enterobacterales</taxon>
        <taxon>Morganellaceae</taxon>
        <taxon>Providencia</taxon>
    </lineage>
</organism>
<dbReference type="Pfam" id="PF04340">
    <property type="entry name" value="DUF484"/>
    <property type="match status" value="1"/>
</dbReference>
<accession>A0A1B7JVF1</accession>